<gene>
    <name evidence="5" type="primary">comGA</name>
    <name evidence="5" type="ORF">ACFO4N_04480</name>
</gene>
<keyword evidence="6" id="KW-1185">Reference proteome</keyword>
<protein>
    <submittedName>
        <fullName evidence="5">Competence type IV pilus ATPase ComGA</fullName>
    </submittedName>
</protein>
<name>A0ABV9GL86_9BACL</name>
<dbReference type="Pfam" id="PF00437">
    <property type="entry name" value="T2SSE"/>
    <property type="match status" value="1"/>
</dbReference>
<dbReference type="PANTHER" id="PTHR30258:SF2">
    <property type="entry name" value="COMG OPERON PROTEIN 1"/>
    <property type="match status" value="1"/>
</dbReference>
<dbReference type="CDD" id="cd01129">
    <property type="entry name" value="PulE-GspE-like"/>
    <property type="match status" value="1"/>
</dbReference>
<evidence type="ECO:0000256" key="1">
    <source>
        <dbReference type="ARBA" id="ARBA00006611"/>
    </source>
</evidence>
<dbReference type="PANTHER" id="PTHR30258">
    <property type="entry name" value="TYPE II SECRETION SYSTEM PROTEIN GSPE-RELATED"/>
    <property type="match status" value="1"/>
</dbReference>
<dbReference type="SUPFAM" id="SSF52540">
    <property type="entry name" value="P-loop containing nucleoside triphosphate hydrolases"/>
    <property type="match status" value="1"/>
</dbReference>
<keyword evidence="3" id="KW-0067">ATP-binding</keyword>
<dbReference type="InterPro" id="IPR047667">
    <property type="entry name" value="ATPase_ComGA"/>
</dbReference>
<dbReference type="Proteomes" id="UP001596022">
    <property type="component" value="Unassembled WGS sequence"/>
</dbReference>
<dbReference type="EMBL" id="JBHSFW010000001">
    <property type="protein sequence ID" value="MFC4617985.1"/>
    <property type="molecule type" value="Genomic_DNA"/>
</dbReference>
<evidence type="ECO:0000313" key="6">
    <source>
        <dbReference type="Proteomes" id="UP001596022"/>
    </source>
</evidence>
<evidence type="ECO:0000256" key="3">
    <source>
        <dbReference type="ARBA" id="ARBA00022840"/>
    </source>
</evidence>
<keyword evidence="2" id="KW-0547">Nucleotide-binding</keyword>
<dbReference type="NCBIfam" id="NF041000">
    <property type="entry name" value="ATPase_ComGA"/>
    <property type="match status" value="1"/>
</dbReference>
<comment type="caution">
    <text evidence="5">The sequence shown here is derived from an EMBL/GenBank/DDBJ whole genome shotgun (WGS) entry which is preliminary data.</text>
</comment>
<dbReference type="Gene3D" id="3.30.450.90">
    <property type="match status" value="1"/>
</dbReference>
<dbReference type="InterPro" id="IPR027417">
    <property type="entry name" value="P-loop_NTPase"/>
</dbReference>
<dbReference type="InterPro" id="IPR001482">
    <property type="entry name" value="T2SS/T4SS_dom"/>
</dbReference>
<proteinExistence type="inferred from homology"/>
<accession>A0ABV9GL86</accession>
<dbReference type="PROSITE" id="PS00662">
    <property type="entry name" value="T2SP_E"/>
    <property type="match status" value="1"/>
</dbReference>
<sequence length="363" mass="41081">MKKKAGDRLNEVEEKSEEFLQTAFDLNASDIHFIPRKHDTMIELRVNDHLYEYDILSEDLAQRIISHFKFRAGMDIGDKRRPQTGSLDQLINGERVHLRFSTLPTAYNESLVIRLLPQAMDTRLVDLSIFTESTAELASLLNYDSGLLLFAGPTGSGKSTTMYTMLNSAKRRFNARIVTLEDPVEKRIDNFVQMEVNEKADLTYLSGFKAILRHDPDIIMVGEIRDLETAKIAVRAALSGHMVMSTIHAADTVGTLKRLMELGIPKFDLKESLVGIIAQRLINIQCPRCGPVCDKDCSNKNRLKKRTAIFEILTGLALNDLLKTGKTSGHRYRRLDDYYRQALALGYLIQDRLPNEGEAHVLT</sequence>
<dbReference type="Gene3D" id="3.40.50.300">
    <property type="entry name" value="P-loop containing nucleotide triphosphate hydrolases"/>
    <property type="match status" value="1"/>
</dbReference>
<organism evidence="5 6">
    <name type="scientific">Camelliibacillus cellulosilyticus</name>
    <dbReference type="NCBI Taxonomy" id="2174486"/>
    <lineage>
        <taxon>Bacteria</taxon>
        <taxon>Bacillati</taxon>
        <taxon>Bacillota</taxon>
        <taxon>Bacilli</taxon>
        <taxon>Bacillales</taxon>
        <taxon>Sporolactobacillaceae</taxon>
        <taxon>Camelliibacillus</taxon>
    </lineage>
</organism>
<comment type="similarity">
    <text evidence="1">Belongs to the GSP E family.</text>
</comment>
<feature type="domain" description="Bacterial type II secretion system protein E" evidence="4">
    <location>
        <begin position="212"/>
        <end position="226"/>
    </location>
</feature>
<evidence type="ECO:0000313" key="5">
    <source>
        <dbReference type="EMBL" id="MFC4617985.1"/>
    </source>
</evidence>
<evidence type="ECO:0000259" key="4">
    <source>
        <dbReference type="PROSITE" id="PS00662"/>
    </source>
</evidence>
<reference evidence="6" key="1">
    <citation type="journal article" date="2019" name="Int. J. Syst. Evol. Microbiol.">
        <title>The Global Catalogue of Microorganisms (GCM) 10K type strain sequencing project: providing services to taxonomists for standard genome sequencing and annotation.</title>
        <authorList>
            <consortium name="The Broad Institute Genomics Platform"/>
            <consortium name="The Broad Institute Genome Sequencing Center for Infectious Disease"/>
            <person name="Wu L."/>
            <person name="Ma J."/>
        </authorList>
    </citation>
    <scope>NUCLEOTIDE SEQUENCE [LARGE SCALE GENOMIC DNA]</scope>
    <source>
        <strain evidence="6">CGMCC 1.16306</strain>
    </source>
</reference>
<evidence type="ECO:0000256" key="2">
    <source>
        <dbReference type="ARBA" id="ARBA00022741"/>
    </source>
</evidence>
<dbReference type="RefSeq" id="WP_376844995.1">
    <property type="nucleotide sequence ID" value="NZ_JBHSFW010000001.1"/>
</dbReference>